<sequence>MKASIQLDKNGTTARLHGTLGIINIPYSAVLELTRPTGKTDELVVPSSGNETWEVTLEDCAPGNYDALIRPREDKAFEATRLKFGITL</sequence>
<reference evidence="1 2" key="1">
    <citation type="submission" date="2018-07" db="EMBL/GenBank/DDBJ databases">
        <title>Complete genome sequence of a Pseudomonas plecoglossicida strain pathogenic to the marine fish, Larimichthys crocea.</title>
        <authorList>
            <person name="Tao Z."/>
        </authorList>
    </citation>
    <scope>NUCLEOTIDE SEQUENCE [LARGE SCALE GENOMIC DNA]</scope>
    <source>
        <strain evidence="1 2">XSDHY-P</strain>
    </source>
</reference>
<dbReference type="Proteomes" id="UP000256503">
    <property type="component" value="Chromosome"/>
</dbReference>
<dbReference type="AlphaFoldDB" id="A0AAD0QXV3"/>
<gene>
    <name evidence="1" type="ORF">DVB73_14410</name>
</gene>
<name>A0AAD0QXV3_PSEDL</name>
<dbReference type="GeneID" id="49614609"/>
<dbReference type="EMBL" id="CP031146">
    <property type="protein sequence ID" value="AXM96888.1"/>
    <property type="molecule type" value="Genomic_DNA"/>
</dbReference>
<evidence type="ECO:0000313" key="1">
    <source>
        <dbReference type="EMBL" id="AXM96888.1"/>
    </source>
</evidence>
<accession>A0AAD0QXV3</accession>
<protein>
    <submittedName>
        <fullName evidence="1">Uncharacterized protein</fullName>
    </submittedName>
</protein>
<dbReference type="RefSeq" id="WP_016395293.1">
    <property type="nucleotide sequence ID" value="NZ_BSOM01000013.1"/>
</dbReference>
<evidence type="ECO:0000313" key="2">
    <source>
        <dbReference type="Proteomes" id="UP000256503"/>
    </source>
</evidence>
<organism evidence="1 2">
    <name type="scientific">Pseudomonas plecoglossicida</name>
    <dbReference type="NCBI Taxonomy" id="70775"/>
    <lineage>
        <taxon>Bacteria</taxon>
        <taxon>Pseudomonadati</taxon>
        <taxon>Pseudomonadota</taxon>
        <taxon>Gammaproteobacteria</taxon>
        <taxon>Pseudomonadales</taxon>
        <taxon>Pseudomonadaceae</taxon>
        <taxon>Pseudomonas</taxon>
    </lineage>
</organism>
<proteinExistence type="predicted"/>